<dbReference type="AlphaFoldDB" id="A0A0F0CT79"/>
<feature type="transmembrane region" description="Helical" evidence="2">
    <location>
        <begin position="326"/>
        <end position="345"/>
    </location>
</feature>
<gene>
    <name evidence="4" type="ORF">OMAG_001401</name>
</gene>
<dbReference type="InterPro" id="IPR011621">
    <property type="entry name" value="Metal-dep_PHydrolase_7TM_intra"/>
</dbReference>
<dbReference type="PROSITE" id="PS51831">
    <property type="entry name" value="HD"/>
    <property type="match status" value="1"/>
</dbReference>
<dbReference type="SUPFAM" id="SSF109604">
    <property type="entry name" value="HD-domain/PDEase-like"/>
    <property type="match status" value="1"/>
</dbReference>
<feature type="transmembrane region" description="Helical" evidence="2">
    <location>
        <begin position="480"/>
        <end position="501"/>
    </location>
</feature>
<dbReference type="InterPro" id="IPR052722">
    <property type="entry name" value="PgpH_phosphodiesterase"/>
</dbReference>
<feature type="region of interest" description="Disordered" evidence="1">
    <location>
        <begin position="741"/>
        <end position="763"/>
    </location>
</feature>
<dbReference type="EMBL" id="JYNY01000277">
    <property type="protein sequence ID" value="KJJ84726.1"/>
    <property type="molecule type" value="Genomic_DNA"/>
</dbReference>
<protein>
    <submittedName>
        <fullName evidence="4">Domain HDIG-containing protein</fullName>
    </submittedName>
</protein>
<dbReference type="InterPro" id="IPR006674">
    <property type="entry name" value="HD_domain"/>
</dbReference>
<accession>A0A0F0CT79</accession>
<keyword evidence="2" id="KW-0472">Membrane</keyword>
<dbReference type="Pfam" id="PF01966">
    <property type="entry name" value="HD"/>
    <property type="match status" value="1"/>
</dbReference>
<name>A0A0F0CT79_9BACT</name>
<dbReference type="PATRIC" id="fig|1609969.3.peg.1497"/>
<evidence type="ECO:0000259" key="3">
    <source>
        <dbReference type="PROSITE" id="PS51831"/>
    </source>
</evidence>
<feature type="compositionally biased region" description="Basic and acidic residues" evidence="1">
    <location>
        <begin position="741"/>
        <end position="755"/>
    </location>
</feature>
<keyword evidence="2" id="KW-0812">Transmembrane</keyword>
<organism evidence="4 5">
    <name type="scientific">Candidatus Omnitrophus magneticus</name>
    <dbReference type="NCBI Taxonomy" id="1609969"/>
    <lineage>
        <taxon>Bacteria</taxon>
        <taxon>Pseudomonadati</taxon>
        <taxon>Candidatus Omnitrophota</taxon>
        <taxon>Candidatus Omnitrophus</taxon>
    </lineage>
</organism>
<dbReference type="InterPro" id="IPR006675">
    <property type="entry name" value="HDIG_dom"/>
</dbReference>
<feature type="transmembrane region" description="Helical" evidence="2">
    <location>
        <begin position="411"/>
        <end position="438"/>
    </location>
</feature>
<feature type="transmembrane region" description="Helical" evidence="2">
    <location>
        <begin position="21"/>
        <end position="41"/>
    </location>
</feature>
<dbReference type="NCBIfam" id="TIGR00277">
    <property type="entry name" value="HDIG"/>
    <property type="match status" value="1"/>
</dbReference>
<evidence type="ECO:0000313" key="4">
    <source>
        <dbReference type="EMBL" id="KJJ84726.1"/>
    </source>
</evidence>
<proteinExistence type="predicted"/>
<feature type="domain" description="HD" evidence="3">
    <location>
        <begin position="534"/>
        <end position="679"/>
    </location>
</feature>
<comment type="caution">
    <text evidence="4">The sequence shown here is derived from an EMBL/GenBank/DDBJ whole genome shotgun (WGS) entry which is preliminary data.</text>
</comment>
<dbReference type="InterPro" id="IPR003607">
    <property type="entry name" value="HD/PDEase_dom"/>
</dbReference>
<dbReference type="InterPro" id="IPR011624">
    <property type="entry name" value="Metal-dep_PHydrolase_7TM_extra"/>
</dbReference>
<dbReference type="PANTHER" id="PTHR36442">
    <property type="entry name" value="CYCLIC-DI-AMP PHOSPHODIESTERASE PGPH"/>
    <property type="match status" value="1"/>
</dbReference>
<dbReference type="Proteomes" id="UP000033428">
    <property type="component" value="Unassembled WGS sequence"/>
</dbReference>
<dbReference type="CDD" id="cd00077">
    <property type="entry name" value="HDc"/>
    <property type="match status" value="1"/>
</dbReference>
<sequence>MNSINEICSKNKEGINAHARIVFSFAAIFIFLILATASIFINPFIARTNLRNGDVALRDVYAPYDFFYTWGKNEKKTAEVIDKAVENVPYFFKRDTQLEEKIYRKFEIFFNALSKQNYLSVDNIALNTPEDNSGFPKVAEFEPLRLINSFGLNIDNYEYMSLRHSTEILKDAVFSTLSKLFTDGIIDETSRKLLNEEKDDYVVIFSDMETTAPRLSESLIDFSLVDEKIKMHVKEYFEEEDEEFINAIAGFIQSGVSSNVIADKERTSEEEKKIIDNIEPIYNVWEVKKNELILQKGSRINERHLAEIYEITELVKRGKTKNFLEGMLLLFVLLGMVLWIYMAFTYKVNVLNNTRDIVIILTNIFFVLLVADIIIQTPLPSYSIPFAGSGMIIMLLLGFGPAFVVSVIMGILVAVLIGGTVSLVIVFLSGAVVGIYALRNARRRADILWAGIFAGLIQFLAVITVGLINDINFAVYFSDAFWGFLGGVSSAAIVMAGLPLFEYIFKIPTNISLVELSDLNHPLLKRLAMEAPGTYHHSIMVGNLAEAASDSIGANSLLVRVGAYYHDIGKINKPQYYSENEMGEGSKHAGLTPSMSALIIGKHVKDGVDIAQKYKLNTTIIDFIKQHHGDSLISYFYQKAKEEAKEDLIPDEETFRYMGPRPQIKETAIVLLADSIEASSRTLIEPSVANVRNLVKKIINNKLIDGQLDSCDLTLKEIDKISESFIKVLMAIFHTRATYPDESKKAETQKTENNGKNKFRKFK</sequence>
<evidence type="ECO:0000313" key="5">
    <source>
        <dbReference type="Proteomes" id="UP000033428"/>
    </source>
</evidence>
<dbReference type="Pfam" id="PF07697">
    <property type="entry name" value="7TMR-HDED"/>
    <property type="match status" value="1"/>
</dbReference>
<dbReference type="PANTHER" id="PTHR36442:SF1">
    <property type="entry name" value="CYCLIC-DI-AMP PHOSPHODIESTERASE PGPH"/>
    <property type="match status" value="1"/>
</dbReference>
<feature type="transmembrane region" description="Helical" evidence="2">
    <location>
        <begin position="357"/>
        <end position="375"/>
    </location>
</feature>
<reference evidence="4 5" key="1">
    <citation type="submission" date="2015-02" db="EMBL/GenBank/DDBJ databases">
        <title>Single-cell genomics of uncultivated deep-branching MTB reveals a conserved set of magnetosome genes.</title>
        <authorList>
            <person name="Kolinko S."/>
            <person name="Richter M."/>
            <person name="Glockner F.O."/>
            <person name="Brachmann A."/>
            <person name="Schuler D."/>
        </authorList>
    </citation>
    <scope>NUCLEOTIDE SEQUENCE [LARGE SCALE GENOMIC DNA]</scope>
    <source>
        <strain evidence="4">SKK-01</strain>
    </source>
</reference>
<keyword evidence="5" id="KW-1185">Reference proteome</keyword>
<dbReference type="Pfam" id="PF07698">
    <property type="entry name" value="7TM-7TMR_HD"/>
    <property type="match status" value="1"/>
</dbReference>
<feature type="transmembrane region" description="Helical" evidence="2">
    <location>
        <begin position="382"/>
        <end position="405"/>
    </location>
</feature>
<evidence type="ECO:0000256" key="1">
    <source>
        <dbReference type="SAM" id="MobiDB-lite"/>
    </source>
</evidence>
<feature type="transmembrane region" description="Helical" evidence="2">
    <location>
        <begin position="447"/>
        <end position="468"/>
    </location>
</feature>
<keyword evidence="2" id="KW-1133">Transmembrane helix</keyword>
<dbReference type="SMART" id="SM00471">
    <property type="entry name" value="HDc"/>
    <property type="match status" value="1"/>
</dbReference>
<evidence type="ECO:0000256" key="2">
    <source>
        <dbReference type="SAM" id="Phobius"/>
    </source>
</evidence>
<dbReference type="Gene3D" id="1.10.3210.10">
    <property type="entry name" value="Hypothetical protein af1432"/>
    <property type="match status" value="1"/>
</dbReference>